<accession>A0A6A5KY68</accession>
<gene>
    <name evidence="1" type="ORF">BDW02DRAFT_10124</name>
</gene>
<name>A0A6A5KY68_9PLEO</name>
<dbReference type="OrthoDB" id="3913514at2759"/>
<dbReference type="Proteomes" id="UP000800040">
    <property type="component" value="Unassembled WGS sequence"/>
</dbReference>
<evidence type="ECO:0000313" key="1">
    <source>
        <dbReference type="EMBL" id="KAF1839784.1"/>
    </source>
</evidence>
<evidence type="ECO:0000313" key="2">
    <source>
        <dbReference type="Proteomes" id="UP000800040"/>
    </source>
</evidence>
<keyword evidence="2" id="KW-1185">Reference proteome</keyword>
<dbReference type="AlphaFoldDB" id="A0A6A5KY68"/>
<dbReference type="EMBL" id="ML975244">
    <property type="protein sequence ID" value="KAF1839784.1"/>
    <property type="molecule type" value="Genomic_DNA"/>
</dbReference>
<proteinExistence type="predicted"/>
<reference evidence="1" key="1">
    <citation type="submission" date="2020-01" db="EMBL/GenBank/DDBJ databases">
        <authorList>
            <consortium name="DOE Joint Genome Institute"/>
            <person name="Haridas S."/>
            <person name="Albert R."/>
            <person name="Binder M."/>
            <person name="Bloem J."/>
            <person name="Labutti K."/>
            <person name="Salamov A."/>
            <person name="Andreopoulos B."/>
            <person name="Baker S.E."/>
            <person name="Barry K."/>
            <person name="Bills G."/>
            <person name="Bluhm B.H."/>
            <person name="Cannon C."/>
            <person name="Castanera R."/>
            <person name="Culley D.E."/>
            <person name="Daum C."/>
            <person name="Ezra D."/>
            <person name="Gonzalez J.B."/>
            <person name="Henrissat B."/>
            <person name="Kuo A."/>
            <person name="Liang C."/>
            <person name="Lipzen A."/>
            <person name="Lutzoni F."/>
            <person name="Magnuson J."/>
            <person name="Mondo S."/>
            <person name="Nolan M."/>
            <person name="Ohm R."/>
            <person name="Pangilinan J."/>
            <person name="Park H.-J."/>
            <person name="Ramirez L."/>
            <person name="Alfaro M."/>
            <person name="Sun H."/>
            <person name="Tritt A."/>
            <person name="Yoshinaga Y."/>
            <person name="Zwiers L.-H."/>
            <person name="Turgeon B.G."/>
            <person name="Goodwin S.B."/>
            <person name="Spatafora J.W."/>
            <person name="Crous P.W."/>
            <person name="Grigoriev I.V."/>
        </authorList>
    </citation>
    <scope>NUCLEOTIDE SEQUENCE</scope>
    <source>
        <strain evidence="1">P77</strain>
    </source>
</reference>
<protein>
    <submittedName>
        <fullName evidence="1">Uncharacterized protein</fullName>
    </submittedName>
</protein>
<sequence>MATTAVEDQPVQAAECEYIAEDARPETKADVRINDEDPALSRARFKKGDVVQMPVVCNGIRSKGVYTVYDRRLSKKGWFEYQLKDVYTLKVDRSWTRENVLKPGK</sequence>
<organism evidence="1 2">
    <name type="scientific">Decorospora gaudefroyi</name>
    <dbReference type="NCBI Taxonomy" id="184978"/>
    <lineage>
        <taxon>Eukaryota</taxon>
        <taxon>Fungi</taxon>
        <taxon>Dikarya</taxon>
        <taxon>Ascomycota</taxon>
        <taxon>Pezizomycotina</taxon>
        <taxon>Dothideomycetes</taxon>
        <taxon>Pleosporomycetidae</taxon>
        <taxon>Pleosporales</taxon>
        <taxon>Pleosporineae</taxon>
        <taxon>Pleosporaceae</taxon>
        <taxon>Decorospora</taxon>
    </lineage>
</organism>